<keyword evidence="2" id="KW-1185">Reference proteome</keyword>
<evidence type="ECO:0000313" key="2">
    <source>
        <dbReference type="Proteomes" id="UP000198662"/>
    </source>
</evidence>
<sequence>MASAAAAWVEVGERRVMIPHHDRILFPGEGVTRADLVAHFGSVAMAAGTVASPLADSSRTRLVRPGDLSPDLNAALWFRD</sequence>
<organism evidence="1 2">
    <name type="scientific">Glycomyces sambucus</name>
    <dbReference type="NCBI Taxonomy" id="380244"/>
    <lineage>
        <taxon>Bacteria</taxon>
        <taxon>Bacillati</taxon>
        <taxon>Actinomycetota</taxon>
        <taxon>Actinomycetes</taxon>
        <taxon>Glycomycetales</taxon>
        <taxon>Glycomycetaceae</taxon>
        <taxon>Glycomyces</taxon>
    </lineage>
</organism>
<dbReference type="EMBL" id="FNGF01000001">
    <property type="protein sequence ID" value="SDK50359.1"/>
    <property type="molecule type" value="Genomic_DNA"/>
</dbReference>
<dbReference type="AlphaFoldDB" id="A0A1G9CFC6"/>
<gene>
    <name evidence="1" type="ORF">SAMN05216298_0306</name>
</gene>
<dbReference type="Proteomes" id="UP000198662">
    <property type="component" value="Unassembled WGS sequence"/>
</dbReference>
<proteinExistence type="predicted"/>
<accession>A0A1G9CFC6</accession>
<name>A0A1G9CFC6_9ACTN</name>
<reference evidence="2" key="1">
    <citation type="submission" date="2016-10" db="EMBL/GenBank/DDBJ databases">
        <authorList>
            <person name="Varghese N."/>
            <person name="Submissions S."/>
        </authorList>
    </citation>
    <scope>NUCLEOTIDE SEQUENCE [LARGE SCALE GENOMIC DNA]</scope>
    <source>
        <strain evidence="2">CGMCC 4.3147</strain>
    </source>
</reference>
<evidence type="ECO:0000313" key="1">
    <source>
        <dbReference type="EMBL" id="SDK50359.1"/>
    </source>
</evidence>
<protein>
    <submittedName>
        <fullName evidence="1">Uncharacterized protein</fullName>
    </submittedName>
</protein>